<protein>
    <submittedName>
        <fullName evidence="2">Uncharacterized protein</fullName>
    </submittedName>
</protein>
<comment type="caution">
    <text evidence="2">The sequence shown here is derived from an EMBL/GenBank/DDBJ whole genome shotgun (WGS) entry which is preliminary data.</text>
</comment>
<feature type="region of interest" description="Disordered" evidence="1">
    <location>
        <begin position="31"/>
        <end position="59"/>
    </location>
</feature>
<dbReference type="Proteomes" id="UP001500622">
    <property type="component" value="Unassembled WGS sequence"/>
</dbReference>
<feature type="compositionally biased region" description="Basic and acidic residues" evidence="1">
    <location>
        <begin position="46"/>
        <end position="59"/>
    </location>
</feature>
<gene>
    <name evidence="2" type="ORF">GCM10023169_37990</name>
</gene>
<reference evidence="3" key="1">
    <citation type="journal article" date="2019" name="Int. J. Syst. Evol. Microbiol.">
        <title>The Global Catalogue of Microorganisms (GCM) 10K type strain sequencing project: providing services to taxonomists for standard genome sequencing and annotation.</title>
        <authorList>
            <consortium name="The Broad Institute Genomics Platform"/>
            <consortium name="The Broad Institute Genome Sequencing Center for Infectious Disease"/>
            <person name="Wu L."/>
            <person name="Ma J."/>
        </authorList>
    </citation>
    <scope>NUCLEOTIDE SEQUENCE [LARGE SCALE GENOMIC DNA]</scope>
    <source>
        <strain evidence="3">JCM 17810</strain>
    </source>
</reference>
<evidence type="ECO:0000256" key="1">
    <source>
        <dbReference type="SAM" id="MobiDB-lite"/>
    </source>
</evidence>
<dbReference type="RefSeq" id="WP_345218471.1">
    <property type="nucleotide sequence ID" value="NZ_BAABGN010000013.1"/>
</dbReference>
<sequence length="59" mass="6282">MQLTISSEDPLEQVLRAVGAMYGVDLVPVEDVDASPGEHSGAPPGKGKDGERTVKIRYD</sequence>
<keyword evidence="3" id="KW-1185">Reference proteome</keyword>
<evidence type="ECO:0000313" key="2">
    <source>
        <dbReference type="EMBL" id="GAA4432339.1"/>
    </source>
</evidence>
<organism evidence="2 3">
    <name type="scientific">Georgenia halophila</name>
    <dbReference type="NCBI Taxonomy" id="620889"/>
    <lineage>
        <taxon>Bacteria</taxon>
        <taxon>Bacillati</taxon>
        <taxon>Actinomycetota</taxon>
        <taxon>Actinomycetes</taxon>
        <taxon>Micrococcales</taxon>
        <taxon>Bogoriellaceae</taxon>
        <taxon>Georgenia</taxon>
    </lineage>
</organism>
<name>A0ABP8LM76_9MICO</name>
<proteinExistence type="predicted"/>
<evidence type="ECO:0000313" key="3">
    <source>
        <dbReference type="Proteomes" id="UP001500622"/>
    </source>
</evidence>
<accession>A0ABP8LM76</accession>
<dbReference type="EMBL" id="BAABGN010000013">
    <property type="protein sequence ID" value="GAA4432339.1"/>
    <property type="molecule type" value="Genomic_DNA"/>
</dbReference>